<reference evidence="7" key="1">
    <citation type="submission" date="2015-01" db="EMBL/GenBank/DDBJ databases">
        <authorList>
            <person name="Aksoy S."/>
            <person name="Warren W."/>
            <person name="Wilson R.K."/>
        </authorList>
    </citation>
    <scope>NUCLEOTIDE SEQUENCE [LARGE SCALE GENOMIC DNA]</scope>
    <source>
        <strain evidence="7">IAEA</strain>
    </source>
</reference>
<dbReference type="GO" id="GO:0020037">
    <property type="term" value="F:heme binding"/>
    <property type="evidence" value="ECO:0007669"/>
    <property type="project" value="InterPro"/>
</dbReference>
<keyword evidence="7" id="KW-1185">Reference proteome</keyword>
<dbReference type="PANTHER" id="PTHR12655:SF0">
    <property type="entry name" value="ACYL-COENZYME A THIOESTERASE 9, MITOCHONDRIAL"/>
    <property type="match status" value="1"/>
</dbReference>
<evidence type="ECO:0000256" key="3">
    <source>
        <dbReference type="ARBA" id="ARBA00022801"/>
    </source>
</evidence>
<dbReference type="GO" id="GO:0005739">
    <property type="term" value="C:mitochondrion"/>
    <property type="evidence" value="ECO:0007669"/>
    <property type="project" value="TreeGrafter"/>
</dbReference>
<comment type="similarity">
    <text evidence="1">Belongs to the acyl coenzyme A hydrolase family.</text>
</comment>
<evidence type="ECO:0000313" key="7">
    <source>
        <dbReference type="Proteomes" id="UP000092460"/>
    </source>
</evidence>
<feature type="domain" description="HotDog ACOT-type" evidence="5">
    <location>
        <begin position="687"/>
        <end position="799"/>
    </location>
</feature>
<evidence type="ECO:0000313" key="6">
    <source>
        <dbReference type="EnsemblMetazoa" id="GPPI036546-PA"/>
    </source>
</evidence>
<dbReference type="EnsemblMetazoa" id="GPPI036546-RA">
    <property type="protein sequence ID" value="GPPI036546-PA"/>
    <property type="gene ID" value="GPPI036546"/>
</dbReference>
<dbReference type="CDD" id="cd03442">
    <property type="entry name" value="BFIT_BACH"/>
    <property type="match status" value="4"/>
</dbReference>
<dbReference type="SUPFAM" id="SSF54637">
    <property type="entry name" value="Thioesterase/thiol ester dehydrase-isomerase"/>
    <property type="match status" value="8"/>
</dbReference>
<dbReference type="Proteomes" id="UP000092460">
    <property type="component" value="Unassembled WGS sequence"/>
</dbReference>
<dbReference type="InterPro" id="IPR029069">
    <property type="entry name" value="HotDog_dom_sf"/>
</dbReference>
<keyword evidence="4" id="KW-0809">Transit peptide</keyword>
<dbReference type="PANTHER" id="PTHR12655">
    <property type="entry name" value="ACYL-COA THIOESTERASE"/>
    <property type="match status" value="1"/>
</dbReference>
<name>A0A1B0BPK5_9MUSC</name>
<proteinExistence type="inferred from homology"/>
<dbReference type="InterPro" id="IPR044399">
    <property type="entry name" value="Mb-like_M"/>
</dbReference>
<dbReference type="VEuPathDB" id="VectorBase:GPPI036546"/>
<keyword evidence="2" id="KW-0677">Repeat</keyword>
<dbReference type="GO" id="GO:0006637">
    <property type="term" value="P:acyl-CoA metabolic process"/>
    <property type="evidence" value="ECO:0007669"/>
    <property type="project" value="TreeGrafter"/>
</dbReference>
<feature type="domain" description="HotDog ACOT-type" evidence="5">
    <location>
        <begin position="91"/>
        <end position="213"/>
    </location>
</feature>
<evidence type="ECO:0000259" key="5">
    <source>
        <dbReference type="PROSITE" id="PS51770"/>
    </source>
</evidence>
<reference evidence="6" key="2">
    <citation type="submission" date="2020-05" db="UniProtKB">
        <authorList>
            <consortium name="EnsemblMetazoa"/>
        </authorList>
    </citation>
    <scope>IDENTIFICATION</scope>
    <source>
        <strain evidence="6">IAEA</strain>
    </source>
</reference>
<dbReference type="EMBL" id="JXJN01018066">
    <property type="status" value="NOT_ANNOTATED_CDS"/>
    <property type="molecule type" value="Genomic_DNA"/>
</dbReference>
<dbReference type="PROSITE" id="PS51770">
    <property type="entry name" value="HOTDOG_ACOT"/>
    <property type="match status" value="6"/>
</dbReference>
<evidence type="ECO:0000256" key="1">
    <source>
        <dbReference type="ARBA" id="ARBA00010458"/>
    </source>
</evidence>
<dbReference type="InterPro" id="IPR009050">
    <property type="entry name" value="Globin-like_sf"/>
</dbReference>
<dbReference type="SUPFAM" id="SSF46458">
    <property type="entry name" value="Globin-like"/>
    <property type="match status" value="1"/>
</dbReference>
<dbReference type="GO" id="GO:0019825">
    <property type="term" value="F:oxygen binding"/>
    <property type="evidence" value="ECO:0007669"/>
    <property type="project" value="InterPro"/>
</dbReference>
<feature type="domain" description="HotDog ACOT-type" evidence="5">
    <location>
        <begin position="1081"/>
        <end position="1193"/>
    </location>
</feature>
<dbReference type="STRING" id="67801.A0A1B0BPK5"/>
<dbReference type="GO" id="GO:0047617">
    <property type="term" value="F:fatty acyl-CoA hydrolase activity"/>
    <property type="evidence" value="ECO:0007669"/>
    <property type="project" value="TreeGrafter"/>
</dbReference>
<dbReference type="CDD" id="cd01040">
    <property type="entry name" value="Mb-like"/>
    <property type="match status" value="1"/>
</dbReference>
<sequence length="1740" mass="200306">MLKIINHSYDFVNSYILRNSLRQRIFKRLLLKNVEPVNSGTMAEVKEKLSKLLGAGSLDSAEPRKREHLLKYTPKREDLVPRSVKDSYAMASIPLRTDKVMQQRYVSNVGTVRYGRLMEDMDLFAVWVCQQYVKLANLPPDGELPCSFVTIMANSMNILYNVFGVDNDLRVSGYVAWAGTSSFEVLVWVHVVKGNELHEITQAGFLMASRNANNSGSAPINPLKADNDEEKKIIAEGELRRQKRAEMRKISIWQEKPTQEEHDIMYDLLEKTTDKTSLELYKRVLPPDSRWMSDAYDVTTILSFPENKNMYNTVFGGFLMRIAYEITFITSFKHCKNRPKLEHVSEFDFQKAIPVQSLLRIFAHIIYVERNYMTIMTTNDVLDPATSQKITSNVSYFVFSSPKDVEPIVPRSYQETLLIFKRLLLKNVEPVNSGTMAEVKEKLSKLLGADSLDTAEPRKREHLLKYTPKREDLVPRSVKDSYVMASIPLRTDKVMQQRYVSNVGTVRYGRLMEDMDLFAVWVCQQHVKLANLPPDGQLPYTFVTIMANSMNIRYNVYGVDNDLQVSGYVSWVGTSSFEVLVWVHVVKGNELHEITQAGFLMAGRNANNSGSAPINPLKADNDEEKKIIAKGELRRQKRAEMRKKSIWQEKPTQEEHDIMYDLLEKTTDKTSLELYKRVLPPDSRWMSDAHGVTMILSFPENKNRHNTVFGGFLMRIAYEITFITSFTHCKNRPKLEHVSEFDFQKSVPIQSLLRIFAHIIYVERNYMTIMTTNDVLDPATSQKITSNVSYFVFSSPKDVQPIVPLSYQETLLVFKRYLLQAVEPIDTGTMTEVTMKLMSQLGIDIGYQAEEKKRDHLLKYIPKREDLPPRSMRESYIMATIPLRTDKAMQEKYVSDVGTVRLGRLIEAMDCFAIWVCQQYVKIPNLPPNEHLPYIFVNIIVDSMSILGQLPSYDKDLRISGYVSSVGKTSLEVAVWVHFINGKIMSKLTHGNFLMAARNAINSGSAPVNPLKIETEEEKKISQEAKTRKKFRKESQKASVWQKKPTQEEHDLIYDFVEKTTDKQTLELNKRILPENGRWMSDSFALNNIMSFPENRNAQNTAFGGFLMRNAFEISFITAFKHCKTRPKLEYAFEFSFDKPVAIQSLLRMLAYIIYVEKNYMLVMAINDVLEPTTTEKITSNVSYFIFSGSTDHVQQIYPRSYHEALLYIHGRRKFQNANLSKKLPVRCMKDSYIMTIIPLSTESSMQAIYINNDGKLRVGRLLEAMDIFAGYICQQHVHLPDLPTDETLPYTFVTMMVDGTRIQSQLPVHGRNIRLVGHISWVGKTSLEASVWTDIVNENGLFPIAQVNFLMVARNANNTGPAEVNAIKTCNDEEKKIIDEGALRTQRRREKHKTSALRTKPTSEEHEMIYDLVDKTTDKLCLELNKRILPDGGRWMSDSFAMSTVVTFPENRNAQNTVFGGFIMRNCVEISFAAAYQYCRERPILEHISAISFDKPIPIRSILKMFSYIIYVEENFMIVMTVNAIIEANTGENITTNVCHLIYSSSKNVEQIYPNTYQETLLYTGIEYPKPLPALNLENVCNEMGFTPLEIVALQNIWRLFKKRFKYHSMQIFLAFFNQNHKLIERFRLPSGKFQLNYLCQHSEKMLLLYENVIDKCLDNMANFHGIMADVTVSHRHSGVTYEDVSLKSEHVRRYILDYFANQSSPTLVSALAKLSEHFNDRHRVKEGDSKSDEFEEDD</sequence>
<evidence type="ECO:0000256" key="4">
    <source>
        <dbReference type="ARBA" id="ARBA00022946"/>
    </source>
</evidence>
<feature type="domain" description="HotDog ACOT-type" evidence="5">
    <location>
        <begin position="293"/>
        <end position="405"/>
    </location>
</feature>
<organism evidence="6 7">
    <name type="scientific">Glossina palpalis gambiensis</name>
    <dbReference type="NCBI Taxonomy" id="67801"/>
    <lineage>
        <taxon>Eukaryota</taxon>
        <taxon>Metazoa</taxon>
        <taxon>Ecdysozoa</taxon>
        <taxon>Arthropoda</taxon>
        <taxon>Hexapoda</taxon>
        <taxon>Insecta</taxon>
        <taxon>Pterygota</taxon>
        <taxon>Neoptera</taxon>
        <taxon>Endopterygota</taxon>
        <taxon>Diptera</taxon>
        <taxon>Brachycera</taxon>
        <taxon>Muscomorpha</taxon>
        <taxon>Hippoboscoidea</taxon>
        <taxon>Glossinidae</taxon>
        <taxon>Glossina</taxon>
    </lineage>
</organism>
<dbReference type="InterPro" id="IPR033120">
    <property type="entry name" value="HOTDOG_ACOT"/>
</dbReference>
<dbReference type="Gene3D" id="3.10.129.10">
    <property type="entry name" value="Hotdog Thioesterase"/>
    <property type="match status" value="8"/>
</dbReference>
<protein>
    <recommendedName>
        <fullName evidence="5">HotDog ACOT-type domain-containing protein</fullName>
    </recommendedName>
</protein>
<feature type="domain" description="HotDog ACOT-type" evidence="5">
    <location>
        <begin position="1438"/>
        <end position="1550"/>
    </location>
</feature>
<dbReference type="InterPro" id="IPR012292">
    <property type="entry name" value="Globin/Proto"/>
</dbReference>
<dbReference type="Gene3D" id="1.10.490.10">
    <property type="entry name" value="Globins"/>
    <property type="match status" value="1"/>
</dbReference>
<keyword evidence="3" id="KW-0378">Hydrolase</keyword>
<evidence type="ECO:0000256" key="2">
    <source>
        <dbReference type="ARBA" id="ARBA00022737"/>
    </source>
</evidence>
<accession>A0A1B0BPK5</accession>
<feature type="domain" description="HotDog ACOT-type" evidence="5">
    <location>
        <begin position="485"/>
        <end position="607"/>
    </location>
</feature>